<feature type="chain" id="PRO_5042570187" description="Secreted protein" evidence="2">
    <location>
        <begin position="23"/>
        <end position="187"/>
    </location>
</feature>
<reference evidence="3" key="2">
    <citation type="submission" date="2024-02" db="EMBL/GenBank/DDBJ databases">
        <title>Comparative genomics of Cryptococcus and Kwoniella reveals pathogenesis evolution and contrasting modes of karyotype evolution via chromosome fusion or intercentromeric recombination.</title>
        <authorList>
            <person name="Coelho M.A."/>
            <person name="David-Palma M."/>
            <person name="Shea T."/>
            <person name="Bowers K."/>
            <person name="McGinley-Smith S."/>
            <person name="Mohammad A.W."/>
            <person name="Gnirke A."/>
            <person name="Yurkov A.M."/>
            <person name="Nowrousian M."/>
            <person name="Sun S."/>
            <person name="Cuomo C.A."/>
            <person name="Heitman J."/>
        </authorList>
    </citation>
    <scope>NUCLEOTIDE SEQUENCE</scope>
    <source>
        <strain evidence="3">CBS 10118</strain>
    </source>
</reference>
<feature type="signal peptide" evidence="2">
    <location>
        <begin position="1"/>
        <end position="22"/>
    </location>
</feature>
<organism evidence="3 4">
    <name type="scientific">Kwoniella bestiolae CBS 10118</name>
    <dbReference type="NCBI Taxonomy" id="1296100"/>
    <lineage>
        <taxon>Eukaryota</taxon>
        <taxon>Fungi</taxon>
        <taxon>Dikarya</taxon>
        <taxon>Basidiomycota</taxon>
        <taxon>Agaricomycotina</taxon>
        <taxon>Tremellomycetes</taxon>
        <taxon>Tremellales</taxon>
        <taxon>Cryptococcaceae</taxon>
        <taxon>Kwoniella</taxon>
    </lineage>
</organism>
<evidence type="ECO:0000256" key="2">
    <source>
        <dbReference type="SAM" id="SignalP"/>
    </source>
</evidence>
<keyword evidence="4" id="KW-1185">Reference proteome</keyword>
<dbReference type="Proteomes" id="UP000092730">
    <property type="component" value="Chromosome 6"/>
</dbReference>
<feature type="compositionally biased region" description="Low complexity" evidence="1">
    <location>
        <begin position="50"/>
        <end position="59"/>
    </location>
</feature>
<name>A0AAJ8KDJ7_9TREE</name>
<proteinExistence type="predicted"/>
<sequence>MIYPSTITFLSLLTSLLVSALPQETGYPTSAPAEASGYPPPTATSEDEPATTISSTTYTGPPPTDTPKIFIDVERGIVIDSVDPNGGGVDGRWSGRGRYFRAFQFDDTFTAEMFQARFYDVPEDWDRATGPDHRGYYTWTSGVATRTATCTVQVTASPTTHYTLSVYTASFPTQTPIVDGVAQLSCQ</sequence>
<evidence type="ECO:0000313" key="4">
    <source>
        <dbReference type="Proteomes" id="UP000092730"/>
    </source>
</evidence>
<dbReference type="AlphaFoldDB" id="A0AAJ8KDJ7"/>
<dbReference type="GeneID" id="30211233"/>
<evidence type="ECO:0008006" key="5">
    <source>
        <dbReference type="Google" id="ProtNLM"/>
    </source>
</evidence>
<accession>A0AAJ8KDJ7</accession>
<evidence type="ECO:0000256" key="1">
    <source>
        <dbReference type="SAM" id="MobiDB-lite"/>
    </source>
</evidence>
<feature type="region of interest" description="Disordered" evidence="1">
    <location>
        <begin position="28"/>
        <end position="65"/>
    </location>
</feature>
<dbReference type="EMBL" id="CP144546">
    <property type="protein sequence ID" value="WVW85387.1"/>
    <property type="molecule type" value="Genomic_DNA"/>
</dbReference>
<evidence type="ECO:0000313" key="3">
    <source>
        <dbReference type="EMBL" id="WVW85387.1"/>
    </source>
</evidence>
<dbReference type="RefSeq" id="XP_019044920.2">
    <property type="nucleotide sequence ID" value="XM_019193443.2"/>
</dbReference>
<gene>
    <name evidence="3" type="ORF">I302_107425</name>
</gene>
<keyword evidence="2" id="KW-0732">Signal</keyword>
<dbReference type="KEGG" id="kbi:30211233"/>
<reference evidence="3" key="1">
    <citation type="submission" date="2013-07" db="EMBL/GenBank/DDBJ databases">
        <authorList>
            <consortium name="The Broad Institute Genome Sequencing Platform"/>
            <person name="Cuomo C."/>
            <person name="Litvintseva A."/>
            <person name="Chen Y."/>
            <person name="Heitman J."/>
            <person name="Sun S."/>
            <person name="Springer D."/>
            <person name="Dromer F."/>
            <person name="Young S.K."/>
            <person name="Zeng Q."/>
            <person name="Gargeya S."/>
            <person name="Fitzgerald M."/>
            <person name="Abouelleil A."/>
            <person name="Alvarado L."/>
            <person name="Berlin A.M."/>
            <person name="Chapman S.B."/>
            <person name="Dewar J."/>
            <person name="Goldberg J."/>
            <person name="Griggs A."/>
            <person name="Gujja S."/>
            <person name="Hansen M."/>
            <person name="Howarth C."/>
            <person name="Imamovic A."/>
            <person name="Larimer J."/>
            <person name="McCowan C."/>
            <person name="Murphy C."/>
            <person name="Pearson M."/>
            <person name="Priest M."/>
            <person name="Roberts A."/>
            <person name="Saif S."/>
            <person name="Shea T."/>
            <person name="Sykes S."/>
            <person name="Wortman J."/>
            <person name="Nusbaum C."/>
            <person name="Birren B."/>
        </authorList>
    </citation>
    <scope>NUCLEOTIDE SEQUENCE</scope>
    <source>
        <strain evidence="3">CBS 10118</strain>
    </source>
</reference>
<protein>
    <recommendedName>
        <fullName evidence="5">Secreted protein</fullName>
    </recommendedName>
</protein>